<evidence type="ECO:0000313" key="1">
    <source>
        <dbReference type="EMBL" id="AAT36768.1"/>
    </source>
</evidence>
<gene>
    <name evidence="1" type="primary">pas20</name>
</gene>
<accession>Q6J811</accession>
<organism evidence="1 2">
    <name type="scientific">Actinoplanes phage phiAsp2</name>
    <dbReference type="NCBI Taxonomy" id="279303"/>
    <lineage>
        <taxon>Viruses</taxon>
        <taxon>Duplodnaviria</taxon>
        <taxon>Heunggongvirae</taxon>
        <taxon>Uroviricota</taxon>
        <taxon>Caudoviricetes</taxon>
        <taxon>Aspduovirus</taxon>
        <taxon>Aspduovirus Asp2</taxon>
    </lineage>
</organism>
<reference evidence="1 2" key="1">
    <citation type="journal article" date="2004" name="Virus Genes">
        <title>The genome of phiAsp2, an actinoplanes infecting phage.</title>
        <authorList>
            <person name="Jarling M."/>
            <person name="Bartkowiak K."/>
            <person name="Pape H."/>
            <person name="Meinhardt F."/>
        </authorList>
    </citation>
    <scope>NUCLEOTIDE SEQUENCE</scope>
</reference>
<keyword evidence="2" id="KW-1185">Reference proteome</keyword>
<sequence>MVADPMVMPLARELLECLDQEISKVDNPPAYVGLRPGNVVAHLMSTSEDECCSGLAWVRPATFVPSSGVFPVQDPAPIKGGGVRAWAITLELGAVRCAPTPDAERIPTTEEWDAVTQAVMDDAAAMRRALCCFIEADPRRSGRVLAGAWLPLDVEGGCVGGIMNITIQGPACDCSAAGPASS</sequence>
<dbReference type="GeneID" id="2846146"/>
<evidence type="ECO:0000313" key="2">
    <source>
        <dbReference type="Proteomes" id="UP000001245"/>
    </source>
</evidence>
<name>Q6J811_9CAUD</name>
<dbReference type="EMBL" id="AY576796">
    <property type="protein sequence ID" value="AAT36768.1"/>
    <property type="molecule type" value="Genomic_DNA"/>
</dbReference>
<dbReference type="RefSeq" id="YP_024806.1">
    <property type="nucleotide sequence ID" value="NC_005885.1"/>
</dbReference>
<dbReference type="Proteomes" id="UP000001245">
    <property type="component" value="Segment"/>
</dbReference>
<protein>
    <submittedName>
        <fullName evidence="1">Pas20</fullName>
    </submittedName>
</protein>
<dbReference type="KEGG" id="vg:2846146"/>
<proteinExistence type="predicted"/>